<organism evidence="2 3">
    <name type="scientific">Fluctibacter halophilus</name>
    <dbReference type="NCBI Taxonomy" id="226011"/>
    <lineage>
        <taxon>Bacteria</taxon>
        <taxon>Pseudomonadati</taxon>
        <taxon>Pseudomonadota</taxon>
        <taxon>Gammaproteobacteria</taxon>
        <taxon>Alteromonadales</taxon>
        <taxon>Alteromonadaceae</taxon>
        <taxon>Fluctibacter</taxon>
    </lineage>
</organism>
<dbReference type="InterPro" id="IPR009081">
    <property type="entry name" value="PP-bd_ACP"/>
</dbReference>
<dbReference type="Gene3D" id="1.10.1200.10">
    <property type="entry name" value="ACP-like"/>
    <property type="match status" value="1"/>
</dbReference>
<dbReference type="RefSeq" id="WP_229156796.1">
    <property type="nucleotide sequence ID" value="NZ_JAJEWP010000001.1"/>
</dbReference>
<name>A0ABS8G4U3_9ALTE</name>
<dbReference type="EMBL" id="JAJEWP010000001">
    <property type="protein sequence ID" value="MCC2614880.1"/>
    <property type="molecule type" value="Genomic_DNA"/>
</dbReference>
<comment type="caution">
    <text evidence="2">The sequence shown here is derived from an EMBL/GenBank/DDBJ whole genome shotgun (WGS) entry which is preliminary data.</text>
</comment>
<sequence length="81" mass="8808">MALNEAALTAFLQDNMGVDPNDLDADAALFSSNLLDSFSMVELIMFIEQSADIKLNPSDIQLDNLDSINRILSFVDAAKDA</sequence>
<gene>
    <name evidence="2" type="ORF">LJ739_01335</name>
</gene>
<dbReference type="InterPro" id="IPR036736">
    <property type="entry name" value="ACP-like_sf"/>
</dbReference>
<proteinExistence type="predicted"/>
<keyword evidence="3" id="KW-1185">Reference proteome</keyword>
<dbReference type="PROSITE" id="PS50075">
    <property type="entry name" value="CARRIER"/>
    <property type="match status" value="1"/>
</dbReference>
<dbReference type="SUPFAM" id="SSF47336">
    <property type="entry name" value="ACP-like"/>
    <property type="match status" value="1"/>
</dbReference>
<accession>A0ABS8G4U3</accession>
<dbReference type="Proteomes" id="UP001520878">
    <property type="component" value="Unassembled WGS sequence"/>
</dbReference>
<reference evidence="2 3" key="1">
    <citation type="submission" date="2021-10" db="EMBL/GenBank/DDBJ databases">
        <title>Draft genome of Aestuariibacter halophilus JC2043.</title>
        <authorList>
            <person name="Emsley S.A."/>
            <person name="Pfannmuller K.M."/>
            <person name="Ushijima B."/>
            <person name="Saw J.H."/>
            <person name="Videau P."/>
        </authorList>
    </citation>
    <scope>NUCLEOTIDE SEQUENCE [LARGE SCALE GENOMIC DNA]</scope>
    <source>
        <strain evidence="2 3">JC2043</strain>
    </source>
</reference>
<feature type="domain" description="Carrier" evidence="1">
    <location>
        <begin position="2"/>
        <end position="79"/>
    </location>
</feature>
<evidence type="ECO:0000313" key="2">
    <source>
        <dbReference type="EMBL" id="MCC2614880.1"/>
    </source>
</evidence>
<evidence type="ECO:0000259" key="1">
    <source>
        <dbReference type="PROSITE" id="PS50075"/>
    </source>
</evidence>
<dbReference type="Pfam" id="PF00550">
    <property type="entry name" value="PP-binding"/>
    <property type="match status" value="1"/>
</dbReference>
<protein>
    <submittedName>
        <fullName evidence="2">Acyl carrier protein</fullName>
    </submittedName>
</protein>
<evidence type="ECO:0000313" key="3">
    <source>
        <dbReference type="Proteomes" id="UP001520878"/>
    </source>
</evidence>